<reference evidence="3 4" key="1">
    <citation type="submission" date="2017-11" db="EMBL/GenBank/DDBJ databases">
        <title>Xanthomonas prunicola sp. nov., a novel pathogen that affects nectarine (Prunus persica var. nectarine) trees.</title>
        <authorList>
            <person name="Lopez M."/>
            <person name="Lopez-Soriano P."/>
            <person name="Garita-Cambronero J."/>
            <person name="Beltran C."/>
            <person name="Taghouti G."/>
            <person name="Portier P."/>
            <person name="Cubero J."/>
            <person name="Fischer-Le Saux M."/>
            <person name="Marco-Noales E."/>
        </authorList>
    </citation>
    <scope>NUCLEOTIDE SEQUENCE [LARGE SCALE GENOMIC DNA]</scope>
    <source>
        <strain evidence="1 3">CFBP8353</strain>
        <strain evidence="2 4">CFBP8354</strain>
    </source>
</reference>
<evidence type="ECO:0000313" key="1">
    <source>
        <dbReference type="EMBL" id="PKV12248.1"/>
    </source>
</evidence>
<keyword evidence="4" id="KW-1185">Reference proteome</keyword>
<accession>A0A2N3RIC9</accession>
<gene>
    <name evidence="1" type="ORF">XpruCFBP8353_14375</name>
    <name evidence="2" type="ORF">XpruCFBP8354_14360</name>
</gene>
<dbReference type="Proteomes" id="UP000233748">
    <property type="component" value="Unassembled WGS sequence"/>
</dbReference>
<protein>
    <submittedName>
        <fullName evidence="1">Uncharacterized protein</fullName>
    </submittedName>
</protein>
<evidence type="ECO:0000313" key="2">
    <source>
        <dbReference type="EMBL" id="PKV16526.1"/>
    </source>
</evidence>
<dbReference type="OrthoDB" id="8795178at2"/>
<evidence type="ECO:0000313" key="4">
    <source>
        <dbReference type="Proteomes" id="UP000233748"/>
    </source>
</evidence>
<evidence type="ECO:0000313" key="3">
    <source>
        <dbReference type="Proteomes" id="UP000233720"/>
    </source>
</evidence>
<dbReference type="AlphaFoldDB" id="A0A2N3RIC9"/>
<dbReference type="EMBL" id="PHKV01000004">
    <property type="protein sequence ID" value="PKV12248.1"/>
    <property type="molecule type" value="Genomic_DNA"/>
</dbReference>
<sequence>MQVERVRHVDCGEPDASGMYDDYYEYDIYRFIDAATSLVARSYTDTPAEVHFLTIEVAGKPRPLQPADLARPLCKRAQAYLRREGKLEIRWLSGRGNGYEPVPLDSALER</sequence>
<dbReference type="EMBL" id="PHKW01000004">
    <property type="protein sequence ID" value="PKV16526.1"/>
    <property type="molecule type" value="Genomic_DNA"/>
</dbReference>
<proteinExistence type="predicted"/>
<comment type="caution">
    <text evidence="1">The sequence shown here is derived from an EMBL/GenBank/DDBJ whole genome shotgun (WGS) entry which is preliminary data.</text>
</comment>
<dbReference type="Proteomes" id="UP000233720">
    <property type="component" value="Unassembled WGS sequence"/>
</dbReference>
<name>A0A2N3RIC9_9XANT</name>
<organism evidence="1 3">
    <name type="scientific">Xanthomonas prunicola</name>
    <dbReference type="NCBI Taxonomy" id="2053930"/>
    <lineage>
        <taxon>Bacteria</taxon>
        <taxon>Pseudomonadati</taxon>
        <taxon>Pseudomonadota</taxon>
        <taxon>Gammaproteobacteria</taxon>
        <taxon>Lysobacterales</taxon>
        <taxon>Lysobacteraceae</taxon>
        <taxon>Xanthomonas</taxon>
    </lineage>
</organism>
<dbReference type="RefSeq" id="WP_101364010.1">
    <property type="nucleotide sequence ID" value="NZ_PHKV01000004.1"/>
</dbReference>